<dbReference type="PANTHER" id="PTHR24422">
    <property type="entry name" value="CHEMOTAXIS PROTEIN METHYLTRANSFERASE"/>
    <property type="match status" value="1"/>
</dbReference>
<accession>A0A292ZC93</accession>
<dbReference type="SUPFAM" id="SSF53335">
    <property type="entry name" value="S-adenosyl-L-methionine-dependent methyltransferases"/>
    <property type="match status" value="1"/>
</dbReference>
<reference evidence="9 11" key="2">
    <citation type="journal article" date="2013" name="Environ. Sci. Technol.">
        <title>The 4-tert-butylphenol-utilizing bacterium Sphingobium fuliginis OMI can degrade bisphenols via phenolic ring hydroxylation and meta-cleavage pathway.</title>
        <authorList>
            <person name="Ogata Y."/>
            <person name="Goda S."/>
            <person name="Toyama T."/>
            <person name="Sei K."/>
            <person name="Ike M."/>
        </authorList>
    </citation>
    <scope>NUCLEOTIDE SEQUENCE [LARGE SCALE GENOMIC DNA]</scope>
    <source>
        <strain evidence="9 11">OMI</strain>
    </source>
</reference>
<evidence type="ECO:0000256" key="2">
    <source>
        <dbReference type="ARBA" id="ARBA00012534"/>
    </source>
</evidence>
<evidence type="ECO:0000313" key="11">
    <source>
        <dbReference type="Proteomes" id="UP000221538"/>
    </source>
</evidence>
<evidence type="ECO:0000256" key="3">
    <source>
        <dbReference type="ARBA" id="ARBA00022603"/>
    </source>
</evidence>
<dbReference type="PROSITE" id="PS50123">
    <property type="entry name" value="CHER"/>
    <property type="match status" value="1"/>
</dbReference>
<dbReference type="PRINTS" id="PR00996">
    <property type="entry name" value="CHERMTFRASE"/>
</dbReference>
<dbReference type="InterPro" id="IPR036804">
    <property type="entry name" value="CheR_N_sf"/>
</dbReference>
<dbReference type="InterPro" id="IPR000700">
    <property type="entry name" value="PAS-assoc_C"/>
</dbReference>
<dbReference type="Pfam" id="PF00989">
    <property type="entry name" value="PAS"/>
    <property type="match status" value="1"/>
</dbReference>
<sequence>MVERAAPDPEFEALLRHIQESRGLDFRGYKRTSLRRRISLRMEAVGAEDFAAYRTCLEAQPSEYEELLNTVLINVTSFFRDEDAWNVIRDEVIPEILKNAEDDRAIRVWSVGCASGEEPYSIAMLLAEAMGMADFCRRVKIYATDLDEEALKVARVATYSPREVESVPGHLLEKYFERTSNHYVFERELRKCVIFGRHNVVHDAPISRIDLLTCRNLLIYLEAETQSIVLPRLHYALNPDGFLFLGKAETQLARSSLFRPVDMKHRIFAKVPQEWRRPLNGSFTANRPTRLDMPLPDVHLLEAVIDEVGTALLVIDDSGAVALANLPARNLLGVGEADLGRPFQDLPISYRPIELRGPIDEAFRGRRGLRLEDQEYRLNQTEVMRLTIDVRPLQRADGSVHAILLAFHDHTGIHGLRRELEAAQENLEQSIEELQSANEELETTNEELQSTNEELETTNEELQSTNEELETLNEEARSSNEEMESVNEELRIQAEQAAGYRLHLESVLRSMNAGIVVLDPRHFIQSWNRWSENSWGLRAEEVLGTSFDRLDIGLPVQQLRDSMIAVQSGSEEQTERQLEGLDRRGRRIICRIRITGLMDEIGANHGLVLVFQDITDERNSEDYTRYLGRVLGGAANQIYFLDPDNLRFLLVNDSAQKKLGFNAHQLSRMALPDLLPDISADDLHAILAPLLGGELPELPLQTAMRFGEGGSLPVDLRLQYFSEETPPILVAMVYDRSERELSAALE</sequence>
<feature type="domain" description="CheR-type methyltransferase" evidence="8">
    <location>
        <begin position="1"/>
        <end position="250"/>
    </location>
</feature>
<dbReference type="GO" id="GO:0032259">
    <property type="term" value="P:methylation"/>
    <property type="evidence" value="ECO:0007669"/>
    <property type="project" value="UniProtKB-KW"/>
</dbReference>
<dbReference type="KEGG" id="sbar:H5V43_08705"/>
<dbReference type="PANTHER" id="PTHR24422:SF10">
    <property type="entry name" value="CHEMOTAXIS PROTEIN METHYLTRANSFERASE 2"/>
    <property type="match status" value="1"/>
</dbReference>
<reference evidence="9" key="3">
    <citation type="submission" date="2017-10" db="EMBL/GenBank/DDBJ databases">
        <title>Bioaugmenting a lab-scale membrane bioreactor with Sphingobium fuliginis OMI to degrade 4-tert-butylphenol.</title>
        <authorList>
            <person name="Takada K."/>
            <person name="Shiba T."/>
            <person name="Soda S."/>
            <person name="Inoue D."/>
            <person name="Miyake M."/>
            <person name="Eguchi M."/>
            <person name="Ike M."/>
        </authorList>
    </citation>
    <scope>NUCLEOTIDE SEQUENCE</scope>
    <source>
        <strain evidence="9">OMI</strain>
    </source>
</reference>
<evidence type="ECO:0000256" key="4">
    <source>
        <dbReference type="ARBA" id="ARBA00022679"/>
    </source>
</evidence>
<dbReference type="PROSITE" id="PS50113">
    <property type="entry name" value="PAC"/>
    <property type="match status" value="1"/>
</dbReference>
<dbReference type="Proteomes" id="UP000221538">
    <property type="component" value="Unassembled WGS sequence"/>
</dbReference>
<keyword evidence="5" id="KW-0949">S-adenosyl-L-methionine</keyword>
<dbReference type="Gene3D" id="3.30.450.20">
    <property type="entry name" value="PAS domain"/>
    <property type="match status" value="3"/>
</dbReference>
<dbReference type="InterPro" id="IPR022642">
    <property type="entry name" value="CheR_C"/>
</dbReference>
<dbReference type="InterPro" id="IPR000780">
    <property type="entry name" value="CheR_MeTrfase"/>
</dbReference>
<dbReference type="EMBL" id="CP060035">
    <property type="protein sequence ID" value="QOT70257.1"/>
    <property type="molecule type" value="Genomic_DNA"/>
</dbReference>
<dbReference type="SMART" id="SM00091">
    <property type="entry name" value="PAS"/>
    <property type="match status" value="3"/>
</dbReference>
<evidence type="ECO:0000256" key="6">
    <source>
        <dbReference type="SAM" id="MobiDB-lite"/>
    </source>
</evidence>
<evidence type="ECO:0000313" key="10">
    <source>
        <dbReference type="EMBL" id="QOT70257.1"/>
    </source>
</evidence>
<dbReference type="EC" id="2.1.1.80" evidence="2"/>
<dbReference type="InterPro" id="IPR000014">
    <property type="entry name" value="PAS"/>
</dbReference>
<keyword evidence="3 9" id="KW-0489">Methyltransferase</keyword>
<dbReference type="InterPro" id="IPR050903">
    <property type="entry name" value="Bact_Chemotaxis_MeTrfase"/>
</dbReference>
<dbReference type="CDD" id="cd00130">
    <property type="entry name" value="PAS"/>
    <property type="match status" value="1"/>
</dbReference>
<reference evidence="12" key="5">
    <citation type="submission" date="2020-08" db="EMBL/GenBank/DDBJ databases">
        <title>Complete genome sequence of Sphingobium barthaii strain KK22, a high-molecular-weight polycyclic aromatic hydrocarbon-degrading soil bacterium.</title>
        <authorList>
            <person name="Mori J.F."/>
            <person name="Kanaly R.A."/>
        </authorList>
    </citation>
    <scope>NUCLEOTIDE SEQUENCE [LARGE SCALE GENOMIC DNA]</scope>
    <source>
        <strain evidence="12">KK22</strain>
    </source>
</reference>
<dbReference type="Pfam" id="PF03705">
    <property type="entry name" value="CheR_N"/>
    <property type="match status" value="1"/>
</dbReference>
<dbReference type="InterPro" id="IPR022641">
    <property type="entry name" value="CheR_N"/>
</dbReference>
<evidence type="ECO:0000313" key="12">
    <source>
        <dbReference type="Proteomes" id="UP000593663"/>
    </source>
</evidence>
<organism evidence="9 11">
    <name type="scientific">Sphingobium fuliginis (strain ATCC 27551)</name>
    <dbReference type="NCBI Taxonomy" id="336203"/>
    <lineage>
        <taxon>Bacteria</taxon>
        <taxon>Pseudomonadati</taxon>
        <taxon>Pseudomonadota</taxon>
        <taxon>Alphaproteobacteria</taxon>
        <taxon>Sphingomonadales</taxon>
        <taxon>Sphingomonadaceae</taxon>
        <taxon>Sphingobium</taxon>
    </lineage>
</organism>
<evidence type="ECO:0000259" key="7">
    <source>
        <dbReference type="PROSITE" id="PS50113"/>
    </source>
</evidence>
<evidence type="ECO:0000313" key="9">
    <source>
        <dbReference type="EMBL" id="GAY20748.1"/>
    </source>
</evidence>
<dbReference type="Gene3D" id="1.10.155.10">
    <property type="entry name" value="Chemotaxis receptor methyltransferase CheR, N-terminal domain"/>
    <property type="match status" value="1"/>
</dbReference>
<protein>
    <recommendedName>
        <fullName evidence="2">protein-glutamate O-methyltransferase</fullName>
        <ecNumber evidence="2">2.1.1.80</ecNumber>
    </recommendedName>
</protein>
<dbReference type="AlphaFoldDB" id="A0A292ZC93"/>
<dbReference type="EMBL" id="BEWI01000031">
    <property type="protein sequence ID" value="GAY20748.1"/>
    <property type="molecule type" value="Genomic_DNA"/>
</dbReference>
<gene>
    <name evidence="10" type="ORF">H5V43_08705</name>
    <name evidence="9" type="ORF">SFOMI_1278</name>
</gene>
<dbReference type="Gene3D" id="1.10.287.620">
    <property type="entry name" value="Helix Hairpins"/>
    <property type="match status" value="1"/>
</dbReference>
<dbReference type="SUPFAM" id="SSF47757">
    <property type="entry name" value="Chemotaxis receptor methyltransferase CheR, N-terminal domain"/>
    <property type="match status" value="1"/>
</dbReference>
<dbReference type="GO" id="GO:0008983">
    <property type="term" value="F:protein-glutamate O-methyltransferase activity"/>
    <property type="evidence" value="ECO:0007669"/>
    <property type="project" value="UniProtKB-EC"/>
</dbReference>
<dbReference type="InterPro" id="IPR013767">
    <property type="entry name" value="PAS_fold"/>
</dbReference>
<reference evidence="9 11" key="1">
    <citation type="journal article" date="2013" name="Biodegradation">
        <title>Occurrence of 4-tert-butylphenol (4-t-BP) biodegradation in an aquatic sample caused by the presence of Spirodela polyrrhiza and isolation of a 4-t-BP-utilizing bacterium.</title>
        <authorList>
            <person name="Ogata Y."/>
            <person name="Toyama T."/>
            <person name="Yu N."/>
            <person name="Wang X."/>
            <person name="Sei K."/>
            <person name="Ike M."/>
        </authorList>
    </citation>
    <scope>NUCLEOTIDE SEQUENCE [LARGE SCALE GENOMIC DNA]</scope>
    <source>
        <strain evidence="9 11">OMI</strain>
    </source>
</reference>
<dbReference type="SUPFAM" id="SSF90257">
    <property type="entry name" value="Myosin rod fragments"/>
    <property type="match status" value="1"/>
</dbReference>
<dbReference type="Pfam" id="PF01739">
    <property type="entry name" value="CheR"/>
    <property type="match status" value="1"/>
</dbReference>
<evidence type="ECO:0000259" key="8">
    <source>
        <dbReference type="PROSITE" id="PS50123"/>
    </source>
</evidence>
<dbReference type="Gene3D" id="3.40.50.150">
    <property type="entry name" value="Vaccinia Virus protein VP39"/>
    <property type="match status" value="1"/>
</dbReference>
<dbReference type="InterPro" id="IPR029063">
    <property type="entry name" value="SAM-dependent_MTases_sf"/>
</dbReference>
<keyword evidence="4 9" id="KW-0808">Transferase</keyword>
<dbReference type="Pfam" id="PF13426">
    <property type="entry name" value="PAS_9"/>
    <property type="match status" value="2"/>
</dbReference>
<comment type="catalytic activity">
    <reaction evidence="1">
        <text>L-glutamyl-[protein] + S-adenosyl-L-methionine = [protein]-L-glutamate 5-O-methyl ester + S-adenosyl-L-homocysteine</text>
        <dbReference type="Rhea" id="RHEA:24452"/>
        <dbReference type="Rhea" id="RHEA-COMP:10208"/>
        <dbReference type="Rhea" id="RHEA-COMP:10311"/>
        <dbReference type="ChEBI" id="CHEBI:29973"/>
        <dbReference type="ChEBI" id="CHEBI:57856"/>
        <dbReference type="ChEBI" id="CHEBI:59789"/>
        <dbReference type="ChEBI" id="CHEBI:82795"/>
        <dbReference type="EC" id="2.1.1.80"/>
    </reaction>
</comment>
<dbReference type="Proteomes" id="UP000593663">
    <property type="component" value="Chromosome 1"/>
</dbReference>
<reference evidence="10" key="6">
    <citation type="journal article" date="2021" name="Microbiol. Resour. Announc.">
        <title>Complete Genome Sequence of Sphingobium barthaii KK22, a High-Molecular-Weight Polycyclic Aromatic Hydrocarbon-Degrading Soil Bacterium.</title>
        <authorList>
            <person name="Mori J.F."/>
            <person name="Kanaly R.A."/>
        </authorList>
    </citation>
    <scope>NUCLEOTIDE SEQUENCE</scope>
    <source>
        <strain evidence="10">KK22</strain>
    </source>
</reference>
<dbReference type="GO" id="GO:0006355">
    <property type="term" value="P:regulation of DNA-templated transcription"/>
    <property type="evidence" value="ECO:0007669"/>
    <property type="project" value="InterPro"/>
</dbReference>
<proteinExistence type="predicted"/>
<dbReference type="SUPFAM" id="SSF55785">
    <property type="entry name" value="PYP-like sensor domain (PAS domain)"/>
    <property type="match status" value="3"/>
</dbReference>
<dbReference type="SMART" id="SM00138">
    <property type="entry name" value="MeTrc"/>
    <property type="match status" value="1"/>
</dbReference>
<name>A0A292ZC93_SPHSA</name>
<evidence type="ECO:0000256" key="5">
    <source>
        <dbReference type="ARBA" id="ARBA00022691"/>
    </source>
</evidence>
<dbReference type="InterPro" id="IPR035965">
    <property type="entry name" value="PAS-like_dom_sf"/>
</dbReference>
<dbReference type="NCBIfam" id="TIGR00229">
    <property type="entry name" value="sensory_box"/>
    <property type="match status" value="1"/>
</dbReference>
<evidence type="ECO:0000256" key="1">
    <source>
        <dbReference type="ARBA" id="ARBA00001541"/>
    </source>
</evidence>
<feature type="region of interest" description="Disordered" evidence="6">
    <location>
        <begin position="437"/>
        <end position="465"/>
    </location>
</feature>
<reference evidence="9" key="4">
    <citation type="submission" date="2017-10" db="EMBL/GenBank/DDBJ databases">
        <authorList>
            <person name="Banno H."/>
            <person name="Chua N.-H."/>
        </authorList>
    </citation>
    <scope>NUCLEOTIDE SEQUENCE</scope>
    <source>
        <strain evidence="9">OMI</strain>
    </source>
</reference>
<dbReference type="RefSeq" id="WP_099185644.1">
    <property type="nucleotide sequence ID" value="NZ_BEWI01000031.1"/>
</dbReference>
<feature type="domain" description="PAC" evidence="7">
    <location>
        <begin position="572"/>
        <end position="626"/>
    </location>
</feature>